<dbReference type="InterPro" id="IPR051781">
    <property type="entry name" value="Metallo-dep_Hydrolase"/>
</dbReference>
<feature type="domain" description="Amidohydrolase-related" evidence="1">
    <location>
        <begin position="55"/>
        <end position="388"/>
    </location>
</feature>
<dbReference type="Gene3D" id="2.30.40.10">
    <property type="entry name" value="Urease, subunit C, domain 1"/>
    <property type="match status" value="1"/>
</dbReference>
<dbReference type="AlphaFoldDB" id="A0AAU1U276"/>
<evidence type="ECO:0000259" key="1">
    <source>
        <dbReference type="Pfam" id="PF01979"/>
    </source>
</evidence>
<reference evidence="2" key="1">
    <citation type="submission" date="2022-10" db="EMBL/GenBank/DDBJ databases">
        <title>The complete genomes of actinobacterial strains from the NBC collection.</title>
        <authorList>
            <person name="Joergensen T.S."/>
            <person name="Alvarez Arevalo M."/>
            <person name="Sterndorff E.B."/>
            <person name="Faurdal D."/>
            <person name="Vuksanovic O."/>
            <person name="Mourched A.-S."/>
            <person name="Charusanti P."/>
            <person name="Shaw S."/>
            <person name="Blin K."/>
            <person name="Weber T."/>
        </authorList>
    </citation>
    <scope>NUCLEOTIDE SEQUENCE</scope>
    <source>
        <strain evidence="2">NBC_00119</strain>
    </source>
</reference>
<accession>A0AAU1U276</accession>
<dbReference type="SUPFAM" id="SSF51338">
    <property type="entry name" value="Composite domain of metallo-dependent hydrolases"/>
    <property type="match status" value="1"/>
</dbReference>
<dbReference type="SUPFAM" id="SSF51556">
    <property type="entry name" value="Metallo-dependent hydrolases"/>
    <property type="match status" value="1"/>
</dbReference>
<organism evidence="2">
    <name type="scientific">Streptomyces sp. NBC_00119</name>
    <dbReference type="NCBI Taxonomy" id="2975659"/>
    <lineage>
        <taxon>Bacteria</taxon>
        <taxon>Bacillati</taxon>
        <taxon>Actinomycetota</taxon>
        <taxon>Actinomycetes</taxon>
        <taxon>Kitasatosporales</taxon>
        <taxon>Streptomycetaceae</taxon>
        <taxon>Streptomyces</taxon>
    </lineage>
</organism>
<protein>
    <submittedName>
        <fullName evidence="2">Amidohydrolase family protein</fullName>
    </submittedName>
</protein>
<dbReference type="Pfam" id="PF01979">
    <property type="entry name" value="Amidohydro_1"/>
    <property type="match status" value="1"/>
</dbReference>
<sequence>MLITAAHVLAGPDRQPIADGAVLVRDGAIVGIGPREEVQRHAHPDEPRLAFPAGTVMPGLIDAHVHLCFDAGPEPVATLEGQDDEALFTAMQARAEQLLRTGITTARDLGDRNGLAVRLAQSVADGRSVGPRVVSATTPVTPPGGHCWFLGGEVSGVDEVRRLVQRNVAAGAKVIKVMETGGGLTKGGAKSWETQFSRAELDALVDEAHRAGLRVAAHAHGVDGITAAVEAGVDTIEHCTWMTADGFEVREDVLTQIIDQGIYVCPAVSPHWPMLPKFFGPERAEAMFDAVRRMAQAGARLIAGTDAGVQRAGFDGLPSSLRFYEHLGLPNERILAMATTEAAGALGLGDTTGQLTLGYSADLLVVEGDPLTDLDSLKSVNAVIAAGRHHHLDTNE</sequence>
<dbReference type="GO" id="GO:0016810">
    <property type="term" value="F:hydrolase activity, acting on carbon-nitrogen (but not peptide) bonds"/>
    <property type="evidence" value="ECO:0007669"/>
    <property type="project" value="InterPro"/>
</dbReference>
<dbReference type="InterPro" id="IPR057744">
    <property type="entry name" value="OTAase-like"/>
</dbReference>
<dbReference type="PANTHER" id="PTHR43135:SF3">
    <property type="entry name" value="ALPHA-D-RIBOSE 1-METHYLPHOSPHONATE 5-TRIPHOSPHATE DIPHOSPHATASE"/>
    <property type="match status" value="1"/>
</dbReference>
<dbReference type="CDD" id="cd01299">
    <property type="entry name" value="Met_dep_hydrolase_A"/>
    <property type="match status" value="1"/>
</dbReference>
<dbReference type="InterPro" id="IPR006680">
    <property type="entry name" value="Amidohydro-rel"/>
</dbReference>
<dbReference type="InterPro" id="IPR011059">
    <property type="entry name" value="Metal-dep_hydrolase_composite"/>
</dbReference>
<dbReference type="EMBL" id="CP108195">
    <property type="protein sequence ID" value="WTS11922.1"/>
    <property type="molecule type" value="Genomic_DNA"/>
</dbReference>
<proteinExistence type="predicted"/>
<dbReference type="InterPro" id="IPR032466">
    <property type="entry name" value="Metal_Hydrolase"/>
</dbReference>
<name>A0AAU1U276_9ACTN</name>
<dbReference type="PANTHER" id="PTHR43135">
    <property type="entry name" value="ALPHA-D-RIBOSE 1-METHYLPHOSPHONATE 5-TRIPHOSPHATE DIPHOSPHATASE"/>
    <property type="match status" value="1"/>
</dbReference>
<evidence type="ECO:0000313" key="2">
    <source>
        <dbReference type="EMBL" id="WTS11922.1"/>
    </source>
</evidence>
<dbReference type="Gene3D" id="3.20.20.140">
    <property type="entry name" value="Metal-dependent hydrolases"/>
    <property type="match status" value="1"/>
</dbReference>
<gene>
    <name evidence="2" type="ORF">OHU69_13315</name>
</gene>